<feature type="repeat" description="WD" evidence="12">
    <location>
        <begin position="284"/>
        <end position="320"/>
    </location>
</feature>
<protein>
    <recommendedName>
        <fullName evidence="3">DNA damage-binding protein 2</fullName>
    </recommendedName>
    <alternativeName>
        <fullName evidence="11">Damage-specific DNA-binding protein 2</fullName>
    </alternativeName>
</protein>
<sequence length="503" mass="57423">MSCESLFLPYTFSTYVVSFCTLSVHLRKMPKQKAPPEKSSRQNLRKRKKSPQEDNNSDSDFENNSCNEQQRKTLKTKPKETKSKYFKKKLTGTTSLPLSKLSENQYTSHNLSGHRNIVNYLYNTNKCDVFTCYRETFQNVIVKDISNFHVHRANAAFSRRITSMTWHPTLSCVLAVASKGGDLLLWDIKDERNEFIPGSGPGGAVKALKFDVSNPTRVYTASIDGTVSLQDFLGKDSKVLSEIDNYREYFSALDVSPINNAIVSGDTKGNVMLLNLDGKFIWNSRLHKQKVTHIEFNSRESWVLATASLDHTVRIWDLRNIKGGSIETLNHEKPINSAYFSIMDGVRLLTTDQHSQLRIFRGPLWSLEKVVLHPHRQFQHLTNIKANWHPLEDIIVVGRYPDPAFKDPNVEDIRSIDFIDPGSGKMLHQLSQVGVSGIVSLNTFNRTGDFLASGMGLNALIWCNKSREEIQKRTRPKINKDTFPEKIKRPQRSSKKKEMELKK</sequence>
<keyword evidence="5" id="KW-0677">Repeat</keyword>
<dbReference type="InterPro" id="IPR001680">
    <property type="entry name" value="WD40_rpt"/>
</dbReference>
<dbReference type="Proteomes" id="UP000792457">
    <property type="component" value="Unassembled WGS sequence"/>
</dbReference>
<comment type="similarity">
    <text evidence="2">Belongs to the WD repeat DDB2/WDR76 family.</text>
</comment>
<feature type="region of interest" description="Disordered" evidence="13">
    <location>
        <begin position="472"/>
        <end position="503"/>
    </location>
</feature>
<evidence type="ECO:0000256" key="12">
    <source>
        <dbReference type="PROSITE-ProRule" id="PRU00221"/>
    </source>
</evidence>
<dbReference type="InterPro" id="IPR019775">
    <property type="entry name" value="WD40_repeat_CS"/>
</dbReference>
<gene>
    <name evidence="14" type="ORF">J437_LFUL004061</name>
</gene>
<keyword evidence="10" id="KW-0539">Nucleus</keyword>
<evidence type="ECO:0000256" key="7">
    <source>
        <dbReference type="ARBA" id="ARBA00022786"/>
    </source>
</evidence>
<dbReference type="PROSITE" id="PS50294">
    <property type="entry name" value="WD_REPEATS_REGION"/>
    <property type="match status" value="1"/>
</dbReference>
<dbReference type="InterPro" id="IPR015943">
    <property type="entry name" value="WD40/YVTN_repeat-like_dom_sf"/>
</dbReference>
<dbReference type="GO" id="GO:0009411">
    <property type="term" value="P:response to UV"/>
    <property type="evidence" value="ECO:0007669"/>
    <property type="project" value="TreeGrafter"/>
</dbReference>
<keyword evidence="9" id="KW-0234">DNA repair</keyword>
<accession>A0A8K0JVZ9</accession>
<proteinExistence type="inferred from homology"/>
<evidence type="ECO:0000256" key="3">
    <source>
        <dbReference type="ARBA" id="ARBA00014580"/>
    </source>
</evidence>
<dbReference type="GO" id="GO:0003684">
    <property type="term" value="F:damaged DNA binding"/>
    <property type="evidence" value="ECO:0007669"/>
    <property type="project" value="InterPro"/>
</dbReference>
<dbReference type="PANTHER" id="PTHR15169:SF0">
    <property type="entry name" value="DNA DAMAGE-BINDING PROTEIN 2"/>
    <property type="match status" value="1"/>
</dbReference>
<evidence type="ECO:0000256" key="4">
    <source>
        <dbReference type="ARBA" id="ARBA00022574"/>
    </source>
</evidence>
<evidence type="ECO:0000256" key="8">
    <source>
        <dbReference type="ARBA" id="ARBA00023125"/>
    </source>
</evidence>
<keyword evidence="6" id="KW-0227">DNA damage</keyword>
<feature type="compositionally biased region" description="Basic and acidic residues" evidence="13">
    <location>
        <begin position="472"/>
        <end position="488"/>
    </location>
</feature>
<evidence type="ECO:0000313" key="14">
    <source>
        <dbReference type="EMBL" id="KAG8223696.1"/>
    </source>
</evidence>
<feature type="region of interest" description="Disordered" evidence="13">
    <location>
        <begin position="28"/>
        <end position="81"/>
    </location>
</feature>
<name>A0A8K0JVZ9_LADFU</name>
<reference evidence="14" key="1">
    <citation type="submission" date="2013-04" db="EMBL/GenBank/DDBJ databases">
        <authorList>
            <person name="Qu J."/>
            <person name="Murali S.C."/>
            <person name="Bandaranaike D."/>
            <person name="Bellair M."/>
            <person name="Blankenburg K."/>
            <person name="Chao H."/>
            <person name="Dinh H."/>
            <person name="Doddapaneni H."/>
            <person name="Downs B."/>
            <person name="Dugan-Rocha S."/>
            <person name="Elkadiri S."/>
            <person name="Gnanaolivu R.D."/>
            <person name="Hernandez B."/>
            <person name="Javaid M."/>
            <person name="Jayaseelan J.C."/>
            <person name="Lee S."/>
            <person name="Li M."/>
            <person name="Ming W."/>
            <person name="Munidasa M."/>
            <person name="Muniz J."/>
            <person name="Nguyen L."/>
            <person name="Ongeri F."/>
            <person name="Osuji N."/>
            <person name="Pu L.-L."/>
            <person name="Puazo M."/>
            <person name="Qu C."/>
            <person name="Quiroz J."/>
            <person name="Raj R."/>
            <person name="Weissenberger G."/>
            <person name="Xin Y."/>
            <person name="Zou X."/>
            <person name="Han Y."/>
            <person name="Richards S."/>
            <person name="Worley K."/>
            <person name="Muzny D."/>
            <person name="Gibbs R."/>
        </authorList>
    </citation>
    <scope>NUCLEOTIDE SEQUENCE</scope>
    <source>
        <strain evidence="14">Sampled in the wild</strain>
    </source>
</reference>
<dbReference type="PROSITE" id="PS00678">
    <property type="entry name" value="WD_REPEATS_1"/>
    <property type="match status" value="1"/>
</dbReference>
<evidence type="ECO:0000313" key="15">
    <source>
        <dbReference type="Proteomes" id="UP000792457"/>
    </source>
</evidence>
<evidence type="ECO:0000256" key="6">
    <source>
        <dbReference type="ARBA" id="ARBA00022763"/>
    </source>
</evidence>
<comment type="subcellular location">
    <subcellularLocation>
        <location evidence="1">Nucleus</location>
    </subcellularLocation>
</comment>
<dbReference type="GO" id="GO:0005634">
    <property type="term" value="C:nucleus"/>
    <property type="evidence" value="ECO:0007669"/>
    <property type="project" value="UniProtKB-SubCell"/>
</dbReference>
<evidence type="ECO:0000256" key="9">
    <source>
        <dbReference type="ARBA" id="ARBA00023204"/>
    </source>
</evidence>
<dbReference type="InterPro" id="IPR036322">
    <property type="entry name" value="WD40_repeat_dom_sf"/>
</dbReference>
<dbReference type="SUPFAM" id="SSF50978">
    <property type="entry name" value="WD40 repeat-like"/>
    <property type="match status" value="1"/>
</dbReference>
<evidence type="ECO:0000256" key="1">
    <source>
        <dbReference type="ARBA" id="ARBA00004123"/>
    </source>
</evidence>
<evidence type="ECO:0000256" key="10">
    <source>
        <dbReference type="ARBA" id="ARBA00023242"/>
    </source>
</evidence>
<reference evidence="14" key="2">
    <citation type="submission" date="2017-10" db="EMBL/GenBank/DDBJ databases">
        <title>Ladona fulva Genome sequencing and assembly.</title>
        <authorList>
            <person name="Murali S."/>
            <person name="Richards S."/>
            <person name="Bandaranaike D."/>
            <person name="Bellair M."/>
            <person name="Blankenburg K."/>
            <person name="Chao H."/>
            <person name="Dinh H."/>
            <person name="Doddapaneni H."/>
            <person name="Dugan-Rocha S."/>
            <person name="Elkadiri S."/>
            <person name="Gnanaolivu R."/>
            <person name="Hernandez B."/>
            <person name="Skinner E."/>
            <person name="Javaid M."/>
            <person name="Lee S."/>
            <person name="Li M."/>
            <person name="Ming W."/>
            <person name="Munidasa M."/>
            <person name="Muniz J."/>
            <person name="Nguyen L."/>
            <person name="Hughes D."/>
            <person name="Osuji N."/>
            <person name="Pu L.-L."/>
            <person name="Puazo M."/>
            <person name="Qu C."/>
            <person name="Quiroz J."/>
            <person name="Raj R."/>
            <person name="Weissenberger G."/>
            <person name="Xin Y."/>
            <person name="Zou X."/>
            <person name="Han Y."/>
            <person name="Worley K."/>
            <person name="Muzny D."/>
            <person name="Gibbs R."/>
        </authorList>
    </citation>
    <scope>NUCLEOTIDE SEQUENCE</scope>
    <source>
        <strain evidence="14">Sampled in the wild</strain>
    </source>
</reference>
<evidence type="ECO:0000256" key="13">
    <source>
        <dbReference type="SAM" id="MobiDB-lite"/>
    </source>
</evidence>
<organism evidence="14 15">
    <name type="scientific">Ladona fulva</name>
    <name type="common">Scarce chaser dragonfly</name>
    <name type="synonym">Libellula fulva</name>
    <dbReference type="NCBI Taxonomy" id="123851"/>
    <lineage>
        <taxon>Eukaryota</taxon>
        <taxon>Metazoa</taxon>
        <taxon>Ecdysozoa</taxon>
        <taxon>Arthropoda</taxon>
        <taxon>Hexapoda</taxon>
        <taxon>Insecta</taxon>
        <taxon>Pterygota</taxon>
        <taxon>Palaeoptera</taxon>
        <taxon>Odonata</taxon>
        <taxon>Epiprocta</taxon>
        <taxon>Anisoptera</taxon>
        <taxon>Libelluloidea</taxon>
        <taxon>Libellulidae</taxon>
        <taxon>Ladona</taxon>
    </lineage>
</organism>
<keyword evidence="8" id="KW-0238">DNA-binding</keyword>
<dbReference type="SMART" id="SM00320">
    <property type="entry name" value="WD40"/>
    <property type="match status" value="5"/>
</dbReference>
<evidence type="ECO:0000256" key="2">
    <source>
        <dbReference type="ARBA" id="ARBA00005434"/>
    </source>
</evidence>
<dbReference type="GO" id="GO:0006281">
    <property type="term" value="P:DNA repair"/>
    <property type="evidence" value="ECO:0007669"/>
    <property type="project" value="UniProtKB-KW"/>
</dbReference>
<comment type="caution">
    <text evidence="14">The sequence shown here is derived from an EMBL/GenBank/DDBJ whole genome shotgun (WGS) entry which is preliminary data.</text>
</comment>
<dbReference type="AlphaFoldDB" id="A0A8K0JVZ9"/>
<evidence type="ECO:0000256" key="5">
    <source>
        <dbReference type="ARBA" id="ARBA00022737"/>
    </source>
</evidence>
<dbReference type="PROSITE" id="PS50082">
    <property type="entry name" value="WD_REPEATS_2"/>
    <property type="match status" value="1"/>
</dbReference>
<evidence type="ECO:0000256" key="11">
    <source>
        <dbReference type="ARBA" id="ARBA00031670"/>
    </source>
</evidence>
<keyword evidence="15" id="KW-1185">Reference proteome</keyword>
<dbReference type="PANTHER" id="PTHR15169">
    <property type="entry name" value="DAMAGE-SPECIFIC DNA BINDING PROTEIN 2"/>
    <property type="match status" value="1"/>
</dbReference>
<dbReference type="GO" id="GO:0080008">
    <property type="term" value="C:Cul4-RING E3 ubiquitin ligase complex"/>
    <property type="evidence" value="ECO:0007669"/>
    <property type="project" value="InterPro"/>
</dbReference>
<dbReference type="Gene3D" id="2.130.10.10">
    <property type="entry name" value="YVTN repeat-like/Quinoprotein amine dehydrogenase"/>
    <property type="match status" value="1"/>
</dbReference>
<dbReference type="OrthoDB" id="9890280at2759"/>
<dbReference type="InterPro" id="IPR033312">
    <property type="entry name" value="DDB2"/>
</dbReference>
<keyword evidence="7" id="KW-0833">Ubl conjugation pathway</keyword>
<dbReference type="Pfam" id="PF00400">
    <property type="entry name" value="WD40"/>
    <property type="match status" value="1"/>
</dbReference>
<keyword evidence="4 12" id="KW-0853">WD repeat</keyword>
<dbReference type="EMBL" id="KZ308170">
    <property type="protein sequence ID" value="KAG8223696.1"/>
    <property type="molecule type" value="Genomic_DNA"/>
</dbReference>